<sequence length="275" mass="28814">MSIADLAAGYDGFIVDLWGVVHDGVRPYPGVIAALAALRAAGKRVVFLSNAPRRAAAVAASLGEMGIAPGTYDGVVTSGEVVRRALATRADPDFVSLGARFVHLGPARDRNLFEGLDLIEVSVPADADFMLNTGPDDLAAQDDSAAFDGLLAESLKAGLPMVCANPDLEVIRDGRRIVCAGLLAQRYESWGGRVIWRGKPDPAVYAPTLDLLGTARDRSIAFGDSLRTDIAGAKAAGIASVLVLTGIHVASPEQARRDCAQAMLDPVAILPGFIW</sequence>
<dbReference type="SUPFAM" id="SSF56784">
    <property type="entry name" value="HAD-like"/>
    <property type="match status" value="1"/>
</dbReference>
<proteinExistence type="predicted"/>
<dbReference type="NCBIfam" id="TIGR01460">
    <property type="entry name" value="HAD-SF-IIA"/>
    <property type="match status" value="1"/>
</dbReference>
<dbReference type="Proteomes" id="UP000186308">
    <property type="component" value="Unassembled WGS sequence"/>
</dbReference>
<evidence type="ECO:0000313" key="2">
    <source>
        <dbReference type="Proteomes" id="UP000186308"/>
    </source>
</evidence>
<dbReference type="RefSeq" id="WP_029312449.1">
    <property type="nucleotide sequence ID" value="NZ_FTNE01000021.1"/>
</dbReference>
<dbReference type="Pfam" id="PF13344">
    <property type="entry name" value="Hydrolase_6"/>
    <property type="match status" value="1"/>
</dbReference>
<protein>
    <submittedName>
        <fullName evidence="1">HAD-superfamily class IIA hydrolase, TIGR01459</fullName>
    </submittedName>
</protein>
<dbReference type="GO" id="GO:0005737">
    <property type="term" value="C:cytoplasm"/>
    <property type="evidence" value="ECO:0007669"/>
    <property type="project" value="TreeGrafter"/>
</dbReference>
<dbReference type="PANTHER" id="PTHR19288">
    <property type="entry name" value="4-NITROPHENYLPHOSPHATASE-RELATED"/>
    <property type="match status" value="1"/>
</dbReference>
<dbReference type="OrthoDB" id="9791073at2"/>
<dbReference type="InterPro" id="IPR036412">
    <property type="entry name" value="HAD-like_sf"/>
</dbReference>
<reference evidence="1 2" key="1">
    <citation type="submission" date="2017-01" db="EMBL/GenBank/DDBJ databases">
        <authorList>
            <person name="Varghese N."/>
            <person name="Submissions S."/>
        </authorList>
    </citation>
    <scope>NUCLEOTIDE SEQUENCE [LARGE SCALE GENOMIC DNA]</scope>
    <source>
        <strain evidence="1 2">ATCC 35905</strain>
    </source>
</reference>
<gene>
    <name evidence="1" type="ORF">SAMN05421828_12111</name>
</gene>
<dbReference type="Pfam" id="PF13242">
    <property type="entry name" value="Hydrolase_like"/>
    <property type="match status" value="1"/>
</dbReference>
<dbReference type="AlphaFoldDB" id="A0A8G2FF25"/>
<accession>A0A8G2FF25</accession>
<evidence type="ECO:0000313" key="1">
    <source>
        <dbReference type="EMBL" id="SIR24238.1"/>
    </source>
</evidence>
<comment type="caution">
    <text evidence="1">The sequence shown here is derived from an EMBL/GenBank/DDBJ whole genome shotgun (WGS) entry which is preliminary data.</text>
</comment>
<keyword evidence="2" id="KW-1185">Reference proteome</keyword>
<dbReference type="EMBL" id="FTNE01000021">
    <property type="protein sequence ID" value="SIR24238.1"/>
    <property type="molecule type" value="Genomic_DNA"/>
</dbReference>
<dbReference type="NCBIfam" id="TIGR01459">
    <property type="entry name" value="HAD-SF-IIA-hyp4"/>
    <property type="match status" value="1"/>
</dbReference>
<dbReference type="InterPro" id="IPR023214">
    <property type="entry name" value="HAD_sf"/>
</dbReference>
<dbReference type="Gene3D" id="3.40.50.1000">
    <property type="entry name" value="HAD superfamily/HAD-like"/>
    <property type="match status" value="2"/>
</dbReference>
<organism evidence="1 2">
    <name type="scientific">Acidiphilium rubrum</name>
    <dbReference type="NCBI Taxonomy" id="526"/>
    <lineage>
        <taxon>Bacteria</taxon>
        <taxon>Pseudomonadati</taxon>
        <taxon>Pseudomonadota</taxon>
        <taxon>Alphaproteobacteria</taxon>
        <taxon>Acetobacterales</taxon>
        <taxon>Acidocellaceae</taxon>
        <taxon>Acidiphilium</taxon>
    </lineage>
</organism>
<dbReference type="InterPro" id="IPR006356">
    <property type="entry name" value="HAD-SF_hydro_IIA_hyp3"/>
</dbReference>
<keyword evidence="1" id="KW-0378">Hydrolase</keyword>
<dbReference type="PANTHER" id="PTHR19288:SF90">
    <property type="entry name" value="OS08G0542600 PROTEIN"/>
    <property type="match status" value="1"/>
</dbReference>
<dbReference type="InterPro" id="IPR006357">
    <property type="entry name" value="HAD-SF_hydro_IIA"/>
</dbReference>
<name>A0A8G2FF25_ACIRU</name>
<dbReference type="GO" id="GO:0016791">
    <property type="term" value="F:phosphatase activity"/>
    <property type="evidence" value="ECO:0007669"/>
    <property type="project" value="TreeGrafter"/>
</dbReference>